<dbReference type="Proteomes" id="UP001642483">
    <property type="component" value="Unassembled WGS sequence"/>
</dbReference>
<gene>
    <name evidence="3" type="ORF">CVLEPA_LOCUS11531</name>
</gene>
<feature type="signal peptide" evidence="2">
    <location>
        <begin position="1"/>
        <end position="25"/>
    </location>
</feature>
<sequence length="309" mass="33583">MFGKPAMDMFAVELLLLSVLSGVSSQTVTEDEAKCGQQTTINYVYGADNVQTPEMGVRVPSQLHAGPPGKSGAPGQKGQKGDAAGTAYLQSEMQMLKDRITTLERELEKRTLPLSCDYINGTETDSGNYLISPNPNFPFIVHCKFSGSIRETVIEHNSKAEVRINGCEPNYCYRRKITYAAALSQITALIQQSSNCKQYIKLRCNGVLFNHASGGRAIQWISRSGTPVEYWGGATSLRPGYCACGETGSCRETNRKCNCDSNKGPETSDEGFLTDKNTLPVMEVQIGDNGDNSEIAWHSLGPLICSGRA</sequence>
<evidence type="ECO:0008006" key="5">
    <source>
        <dbReference type="Google" id="ProtNLM"/>
    </source>
</evidence>
<evidence type="ECO:0000313" key="4">
    <source>
        <dbReference type="Proteomes" id="UP001642483"/>
    </source>
</evidence>
<reference evidence="3 4" key="1">
    <citation type="submission" date="2024-02" db="EMBL/GenBank/DDBJ databases">
        <authorList>
            <person name="Daric V."/>
            <person name="Darras S."/>
        </authorList>
    </citation>
    <scope>NUCLEOTIDE SEQUENCE [LARGE SCALE GENOMIC DNA]</scope>
</reference>
<feature type="chain" id="PRO_5045274197" description="Contactin-associated protein-like 2" evidence="2">
    <location>
        <begin position="26"/>
        <end position="309"/>
    </location>
</feature>
<dbReference type="EMBL" id="CAWYQH010000079">
    <property type="protein sequence ID" value="CAK8681317.1"/>
    <property type="molecule type" value="Genomic_DNA"/>
</dbReference>
<dbReference type="Gene3D" id="2.60.120.1000">
    <property type="match status" value="1"/>
</dbReference>
<protein>
    <recommendedName>
        <fullName evidence="5">Contactin-associated protein-like 2</fullName>
    </recommendedName>
</protein>
<evidence type="ECO:0000313" key="3">
    <source>
        <dbReference type="EMBL" id="CAK8681317.1"/>
    </source>
</evidence>
<feature type="region of interest" description="Disordered" evidence="1">
    <location>
        <begin position="59"/>
        <end position="83"/>
    </location>
</feature>
<accession>A0ABP0FSD2</accession>
<evidence type="ECO:0000256" key="2">
    <source>
        <dbReference type="SAM" id="SignalP"/>
    </source>
</evidence>
<keyword evidence="2" id="KW-0732">Signal</keyword>
<organism evidence="3 4">
    <name type="scientific">Clavelina lepadiformis</name>
    <name type="common">Light-bulb sea squirt</name>
    <name type="synonym">Ascidia lepadiformis</name>
    <dbReference type="NCBI Taxonomy" id="159417"/>
    <lineage>
        <taxon>Eukaryota</taxon>
        <taxon>Metazoa</taxon>
        <taxon>Chordata</taxon>
        <taxon>Tunicata</taxon>
        <taxon>Ascidiacea</taxon>
        <taxon>Aplousobranchia</taxon>
        <taxon>Clavelinidae</taxon>
        <taxon>Clavelina</taxon>
    </lineage>
</organism>
<proteinExistence type="predicted"/>
<evidence type="ECO:0000256" key="1">
    <source>
        <dbReference type="SAM" id="MobiDB-lite"/>
    </source>
</evidence>
<comment type="caution">
    <text evidence="3">The sequence shown here is derived from an EMBL/GenBank/DDBJ whole genome shotgun (WGS) entry which is preliminary data.</text>
</comment>
<name>A0ABP0FSD2_CLALP</name>
<keyword evidence="4" id="KW-1185">Reference proteome</keyword>